<gene>
    <name evidence="13" type="ORF">GDO54_014810</name>
</gene>
<evidence type="ECO:0000256" key="1">
    <source>
        <dbReference type="ARBA" id="ARBA00004651"/>
    </source>
</evidence>
<evidence type="ECO:0000256" key="3">
    <source>
        <dbReference type="ARBA" id="ARBA00022692"/>
    </source>
</evidence>
<dbReference type="Pfam" id="PF13853">
    <property type="entry name" value="7tm_4"/>
    <property type="match status" value="1"/>
</dbReference>
<comment type="caution">
    <text evidence="13">The sequence shown here is derived from an EMBL/GenBank/DDBJ whole genome shotgun (WGS) entry which is preliminary data.</text>
</comment>
<feature type="transmembrane region" description="Helical" evidence="11">
    <location>
        <begin position="204"/>
        <end position="229"/>
    </location>
</feature>
<proteinExistence type="inferred from homology"/>
<feature type="transmembrane region" description="Helical" evidence="11">
    <location>
        <begin position="101"/>
        <end position="125"/>
    </location>
</feature>
<dbReference type="GO" id="GO:0005886">
    <property type="term" value="C:plasma membrane"/>
    <property type="evidence" value="ECO:0007669"/>
    <property type="project" value="UniProtKB-SubCell"/>
</dbReference>
<evidence type="ECO:0000256" key="4">
    <source>
        <dbReference type="ARBA" id="ARBA00022725"/>
    </source>
</evidence>
<feature type="transmembrane region" description="Helical" evidence="11">
    <location>
        <begin position="280"/>
        <end position="299"/>
    </location>
</feature>
<dbReference type="Proteomes" id="UP001181693">
    <property type="component" value="Unassembled WGS sequence"/>
</dbReference>
<dbReference type="InterPro" id="IPR050516">
    <property type="entry name" value="Olfactory_GPCR"/>
</dbReference>
<dbReference type="InterPro" id="IPR017452">
    <property type="entry name" value="GPCR_Rhodpsn_7TM"/>
</dbReference>
<name>A0AAV3A3C4_PYXAD</name>
<keyword evidence="2 11" id="KW-1003">Cell membrane</keyword>
<dbReference type="PRINTS" id="PR00245">
    <property type="entry name" value="OLFACTORYR"/>
</dbReference>
<keyword evidence="4 11" id="KW-0552">Olfaction</keyword>
<dbReference type="InterPro" id="IPR000276">
    <property type="entry name" value="GPCR_Rhodpsn"/>
</dbReference>
<comment type="subcellular location">
    <subcellularLocation>
        <location evidence="1 11">Cell membrane</location>
        <topology evidence="1 11">Multi-pass membrane protein</topology>
    </subcellularLocation>
</comment>
<evidence type="ECO:0000259" key="12">
    <source>
        <dbReference type="PROSITE" id="PS50262"/>
    </source>
</evidence>
<sequence length="321" mass="36544">MIPKDHAAKVWEKNGQTSEFILLGVSDLTHYRIPLSLLFLIIYLTTLAGNLLILFLVNSDSHLQTPMYFFLGNLSVLDTSIPSISVSHLSFANFSGKIPVLYSTCLAQVFFFSWFAYTEFFLLAVMSYDRYVAICLPLHYTTKISIQLCIQLVSSVWIFSSAYSLMHTLCTLRLVFCDSTTIPGFFCELYQLIELSCSDTYLNYLLIFVVGIPFALIAFSITFLSYVYIFKTILRIKMKDGRQKAFSTCSSHLTVVFLFYVTTFFNYIQPKAEDLLVGRLVSILYTFFTPLLNPVIYSLRNSELKGALCRALVKGKRIVSS</sequence>
<dbReference type="GO" id="GO:0004930">
    <property type="term" value="F:G protein-coupled receptor activity"/>
    <property type="evidence" value="ECO:0007669"/>
    <property type="project" value="UniProtKB-KW"/>
</dbReference>
<dbReference type="Gene3D" id="1.20.1070.10">
    <property type="entry name" value="Rhodopsin 7-helix transmembrane proteins"/>
    <property type="match status" value="1"/>
</dbReference>
<dbReference type="FunFam" id="1.20.1070.10:FF:000015">
    <property type="entry name" value="Olfactory receptor"/>
    <property type="match status" value="1"/>
</dbReference>
<keyword evidence="5 11" id="KW-1133">Transmembrane helix</keyword>
<evidence type="ECO:0000256" key="6">
    <source>
        <dbReference type="ARBA" id="ARBA00023040"/>
    </source>
</evidence>
<organism evidence="13 14">
    <name type="scientific">Pyxicephalus adspersus</name>
    <name type="common">African bullfrog</name>
    <dbReference type="NCBI Taxonomy" id="30357"/>
    <lineage>
        <taxon>Eukaryota</taxon>
        <taxon>Metazoa</taxon>
        <taxon>Chordata</taxon>
        <taxon>Craniata</taxon>
        <taxon>Vertebrata</taxon>
        <taxon>Euteleostomi</taxon>
        <taxon>Amphibia</taxon>
        <taxon>Batrachia</taxon>
        <taxon>Anura</taxon>
        <taxon>Neobatrachia</taxon>
        <taxon>Ranoidea</taxon>
        <taxon>Pyxicephalidae</taxon>
        <taxon>Pyxicephalinae</taxon>
        <taxon>Pyxicephalus</taxon>
    </lineage>
</organism>
<evidence type="ECO:0000256" key="7">
    <source>
        <dbReference type="ARBA" id="ARBA00023136"/>
    </source>
</evidence>
<feature type="domain" description="G-protein coupled receptors family 1 profile" evidence="12">
    <location>
        <begin position="49"/>
        <end position="297"/>
    </location>
</feature>
<evidence type="ECO:0000313" key="13">
    <source>
        <dbReference type="EMBL" id="DBA18917.1"/>
    </source>
</evidence>
<dbReference type="PANTHER" id="PTHR26452">
    <property type="entry name" value="OLFACTORY RECEPTOR"/>
    <property type="match status" value="1"/>
</dbReference>
<keyword evidence="7 11" id="KW-0472">Membrane</keyword>
<dbReference type="AlphaFoldDB" id="A0AAV3A3C4"/>
<keyword evidence="8 10" id="KW-0675">Receptor</keyword>
<evidence type="ECO:0000256" key="8">
    <source>
        <dbReference type="ARBA" id="ARBA00023170"/>
    </source>
</evidence>
<dbReference type="PRINTS" id="PR00237">
    <property type="entry name" value="GPCRRHODOPSN"/>
</dbReference>
<keyword evidence="9 10" id="KW-0807">Transducer</keyword>
<keyword evidence="6 10" id="KW-0297">G-protein coupled receptor</keyword>
<keyword evidence="3 10" id="KW-0812">Transmembrane</keyword>
<protein>
    <recommendedName>
        <fullName evidence="11">Olfactory receptor</fullName>
    </recommendedName>
</protein>
<dbReference type="GO" id="GO:0004984">
    <property type="term" value="F:olfactory receptor activity"/>
    <property type="evidence" value="ECO:0007669"/>
    <property type="project" value="InterPro"/>
</dbReference>
<dbReference type="EMBL" id="DYDO01000008">
    <property type="protein sequence ID" value="DBA18917.1"/>
    <property type="molecule type" value="Genomic_DNA"/>
</dbReference>
<evidence type="ECO:0000256" key="10">
    <source>
        <dbReference type="RuleBase" id="RU000688"/>
    </source>
</evidence>
<dbReference type="PROSITE" id="PS00237">
    <property type="entry name" value="G_PROTEIN_RECEP_F1_1"/>
    <property type="match status" value="1"/>
</dbReference>
<feature type="transmembrane region" description="Helical" evidence="11">
    <location>
        <begin position="250"/>
        <end position="268"/>
    </location>
</feature>
<keyword evidence="14" id="KW-1185">Reference proteome</keyword>
<evidence type="ECO:0000256" key="2">
    <source>
        <dbReference type="ARBA" id="ARBA00022475"/>
    </source>
</evidence>
<feature type="transmembrane region" description="Helical" evidence="11">
    <location>
        <begin position="146"/>
        <end position="166"/>
    </location>
</feature>
<dbReference type="InterPro" id="IPR000725">
    <property type="entry name" value="Olfact_rcpt"/>
</dbReference>
<feature type="transmembrane region" description="Helical" evidence="11">
    <location>
        <begin position="68"/>
        <end position="89"/>
    </location>
</feature>
<dbReference type="PROSITE" id="PS50262">
    <property type="entry name" value="G_PROTEIN_RECEP_F1_2"/>
    <property type="match status" value="1"/>
</dbReference>
<dbReference type="SUPFAM" id="SSF81321">
    <property type="entry name" value="Family A G protein-coupled receptor-like"/>
    <property type="match status" value="1"/>
</dbReference>
<evidence type="ECO:0000256" key="5">
    <source>
        <dbReference type="ARBA" id="ARBA00022989"/>
    </source>
</evidence>
<comment type="similarity">
    <text evidence="10">Belongs to the G-protein coupled receptor 1 family.</text>
</comment>
<dbReference type="CDD" id="cd13954">
    <property type="entry name" value="7tmA_OR"/>
    <property type="match status" value="1"/>
</dbReference>
<accession>A0AAV3A3C4</accession>
<reference evidence="13" key="1">
    <citation type="thesis" date="2020" institute="ProQuest LLC" country="789 East Eisenhower Parkway, Ann Arbor, MI, USA">
        <title>Comparative Genomics and Chromosome Evolution.</title>
        <authorList>
            <person name="Mudd A.B."/>
        </authorList>
    </citation>
    <scope>NUCLEOTIDE SEQUENCE</scope>
    <source>
        <strain evidence="13">1538</strain>
        <tissue evidence="13">Blood</tissue>
    </source>
</reference>
<evidence type="ECO:0000313" key="14">
    <source>
        <dbReference type="Proteomes" id="UP001181693"/>
    </source>
</evidence>
<keyword evidence="11" id="KW-0716">Sensory transduction</keyword>
<feature type="transmembrane region" description="Helical" evidence="11">
    <location>
        <begin position="33"/>
        <end position="56"/>
    </location>
</feature>
<evidence type="ECO:0000256" key="11">
    <source>
        <dbReference type="RuleBase" id="RU363047"/>
    </source>
</evidence>
<evidence type="ECO:0000256" key="9">
    <source>
        <dbReference type="ARBA" id="ARBA00023224"/>
    </source>
</evidence>